<comment type="caution">
    <text evidence="2">The sequence shown here is derived from an EMBL/GenBank/DDBJ whole genome shotgun (WGS) entry which is preliminary data.</text>
</comment>
<protein>
    <submittedName>
        <fullName evidence="2">DUF192 domain-containing protein</fullName>
    </submittedName>
</protein>
<dbReference type="PANTHER" id="PTHR37953">
    <property type="entry name" value="UPF0127 PROTEIN MJ1496"/>
    <property type="match status" value="1"/>
</dbReference>
<proteinExistence type="predicted"/>
<name>A0ABV8RGY9_9SPHN</name>
<feature type="chain" id="PRO_5046910189" evidence="1">
    <location>
        <begin position="25"/>
        <end position="171"/>
    </location>
</feature>
<reference evidence="3" key="1">
    <citation type="journal article" date="2019" name="Int. J. Syst. Evol. Microbiol.">
        <title>The Global Catalogue of Microorganisms (GCM) 10K type strain sequencing project: providing services to taxonomists for standard genome sequencing and annotation.</title>
        <authorList>
            <consortium name="The Broad Institute Genomics Platform"/>
            <consortium name="The Broad Institute Genome Sequencing Center for Infectious Disease"/>
            <person name="Wu L."/>
            <person name="Ma J."/>
        </authorList>
    </citation>
    <scope>NUCLEOTIDE SEQUENCE [LARGE SCALE GENOMIC DNA]</scope>
    <source>
        <strain evidence="3">CECT 8531</strain>
    </source>
</reference>
<dbReference type="Gene3D" id="2.60.120.1140">
    <property type="entry name" value="Protein of unknown function DUF192"/>
    <property type="match status" value="1"/>
</dbReference>
<feature type="signal peptide" evidence="1">
    <location>
        <begin position="1"/>
        <end position="24"/>
    </location>
</feature>
<dbReference type="Proteomes" id="UP001595887">
    <property type="component" value="Unassembled WGS sequence"/>
</dbReference>
<keyword evidence="1" id="KW-0732">Signal</keyword>
<accession>A0ABV8RGY9</accession>
<evidence type="ECO:0000313" key="3">
    <source>
        <dbReference type="Proteomes" id="UP001595887"/>
    </source>
</evidence>
<organism evidence="2 3">
    <name type="scientific">Sphingorhabdus arenilitoris</name>
    <dbReference type="NCBI Taxonomy" id="1490041"/>
    <lineage>
        <taxon>Bacteria</taxon>
        <taxon>Pseudomonadati</taxon>
        <taxon>Pseudomonadota</taxon>
        <taxon>Alphaproteobacteria</taxon>
        <taxon>Sphingomonadales</taxon>
        <taxon>Sphingomonadaceae</taxon>
        <taxon>Sphingorhabdus</taxon>
    </lineage>
</organism>
<gene>
    <name evidence="2" type="ORF">ACFOWX_08820</name>
</gene>
<dbReference type="RefSeq" id="WP_381423266.1">
    <property type="nucleotide sequence ID" value="NZ_JBHSDH010000013.1"/>
</dbReference>
<evidence type="ECO:0000256" key="1">
    <source>
        <dbReference type="SAM" id="SignalP"/>
    </source>
</evidence>
<dbReference type="PROSITE" id="PS51257">
    <property type="entry name" value="PROKAR_LIPOPROTEIN"/>
    <property type="match status" value="1"/>
</dbReference>
<dbReference type="InterPro" id="IPR038695">
    <property type="entry name" value="Saro_0823-like_sf"/>
</dbReference>
<sequence length="171" mass="17953">MRLLLLPALTLAISACNMQGSATAGNTADAKSSCTAGTSLGQSEAGLELRQLCVISHGKTHSFKTEVAATPRQQAQGMMFRQSMADDEGMIFPFPQPRPASFWMKNTVIPLDIIFIGTDGKIESIGANAVPYSLETVNSQGAVQAVLEVRGGLAAKLGIKAGDTVSWAPTQ</sequence>
<dbReference type="PANTHER" id="PTHR37953:SF1">
    <property type="entry name" value="UPF0127 PROTEIN MJ1496"/>
    <property type="match status" value="1"/>
</dbReference>
<dbReference type="EMBL" id="JBHSDH010000013">
    <property type="protein sequence ID" value="MFC4292515.1"/>
    <property type="molecule type" value="Genomic_DNA"/>
</dbReference>
<dbReference type="Pfam" id="PF02643">
    <property type="entry name" value="DUF192"/>
    <property type="match status" value="1"/>
</dbReference>
<evidence type="ECO:0000313" key="2">
    <source>
        <dbReference type="EMBL" id="MFC4292515.1"/>
    </source>
</evidence>
<dbReference type="InterPro" id="IPR003795">
    <property type="entry name" value="DUF192"/>
</dbReference>
<keyword evidence="3" id="KW-1185">Reference proteome</keyword>